<evidence type="ECO:0000313" key="4">
    <source>
        <dbReference type="Proteomes" id="UP000631114"/>
    </source>
</evidence>
<evidence type="ECO:0000256" key="1">
    <source>
        <dbReference type="ARBA" id="ARBA00022737"/>
    </source>
</evidence>
<dbReference type="InterPro" id="IPR046848">
    <property type="entry name" value="E_motif"/>
</dbReference>
<dbReference type="AlphaFoldDB" id="A0A835IBS4"/>
<dbReference type="Pfam" id="PF01535">
    <property type="entry name" value="PPR"/>
    <property type="match status" value="5"/>
</dbReference>
<keyword evidence="4" id="KW-1185">Reference proteome</keyword>
<dbReference type="Pfam" id="PF13041">
    <property type="entry name" value="PPR_2"/>
    <property type="match status" value="2"/>
</dbReference>
<feature type="repeat" description="PPR" evidence="2">
    <location>
        <begin position="321"/>
        <end position="355"/>
    </location>
</feature>
<protein>
    <recommendedName>
        <fullName evidence="5">Pentatricopeptide repeat-containing protein</fullName>
    </recommendedName>
</protein>
<dbReference type="EMBL" id="JADFTS010000003">
    <property type="protein sequence ID" value="KAF9616010.1"/>
    <property type="molecule type" value="Genomic_DNA"/>
</dbReference>
<dbReference type="SUPFAM" id="SSF48452">
    <property type="entry name" value="TPR-like"/>
    <property type="match status" value="1"/>
</dbReference>
<dbReference type="InterPro" id="IPR011990">
    <property type="entry name" value="TPR-like_helical_dom_sf"/>
</dbReference>
<dbReference type="FunFam" id="1.25.40.10:FF:000073">
    <property type="entry name" value="Pentatricopeptide repeat-containing protein chloroplastic"/>
    <property type="match status" value="1"/>
</dbReference>
<dbReference type="FunFam" id="1.25.40.10:FF:000090">
    <property type="entry name" value="Pentatricopeptide repeat-containing protein, chloroplastic"/>
    <property type="match status" value="1"/>
</dbReference>
<dbReference type="GO" id="GO:0003729">
    <property type="term" value="F:mRNA binding"/>
    <property type="evidence" value="ECO:0007669"/>
    <property type="project" value="UniProtKB-ARBA"/>
</dbReference>
<keyword evidence="1" id="KW-0677">Repeat</keyword>
<feature type="repeat" description="PPR" evidence="2">
    <location>
        <begin position="219"/>
        <end position="253"/>
    </location>
</feature>
<dbReference type="InterPro" id="IPR046960">
    <property type="entry name" value="PPR_At4g14850-like_plant"/>
</dbReference>
<comment type="caution">
    <text evidence="3">The sequence shown here is derived from an EMBL/GenBank/DDBJ whole genome shotgun (WGS) entry which is preliminary data.</text>
</comment>
<gene>
    <name evidence="3" type="ORF">IFM89_027949</name>
</gene>
<organism evidence="3 4">
    <name type="scientific">Coptis chinensis</name>
    <dbReference type="NCBI Taxonomy" id="261450"/>
    <lineage>
        <taxon>Eukaryota</taxon>
        <taxon>Viridiplantae</taxon>
        <taxon>Streptophyta</taxon>
        <taxon>Embryophyta</taxon>
        <taxon>Tracheophyta</taxon>
        <taxon>Spermatophyta</taxon>
        <taxon>Magnoliopsida</taxon>
        <taxon>Ranunculales</taxon>
        <taxon>Ranunculaceae</taxon>
        <taxon>Coptidoideae</taxon>
        <taxon>Coptis</taxon>
    </lineage>
</organism>
<dbReference type="PANTHER" id="PTHR47926">
    <property type="entry name" value="PENTATRICOPEPTIDE REPEAT-CONTAINING PROTEIN"/>
    <property type="match status" value="1"/>
</dbReference>
<dbReference type="Gene3D" id="1.25.40.10">
    <property type="entry name" value="Tetratricopeptide repeat domain"/>
    <property type="match status" value="4"/>
</dbReference>
<dbReference type="Proteomes" id="UP000631114">
    <property type="component" value="Unassembled WGS sequence"/>
</dbReference>
<dbReference type="Pfam" id="PF20431">
    <property type="entry name" value="E_motif"/>
    <property type="match status" value="1"/>
</dbReference>
<dbReference type="FunFam" id="1.25.40.10:FF:000344">
    <property type="entry name" value="Pentatricopeptide repeat-containing protein"/>
    <property type="match status" value="1"/>
</dbReference>
<evidence type="ECO:0008006" key="5">
    <source>
        <dbReference type="Google" id="ProtNLM"/>
    </source>
</evidence>
<reference evidence="3 4" key="1">
    <citation type="submission" date="2020-10" db="EMBL/GenBank/DDBJ databases">
        <title>The Coptis chinensis genome and diversification of protoberbering-type alkaloids.</title>
        <authorList>
            <person name="Wang B."/>
            <person name="Shu S."/>
            <person name="Song C."/>
            <person name="Liu Y."/>
        </authorList>
    </citation>
    <scope>NUCLEOTIDE SEQUENCE [LARGE SCALE GENOMIC DNA]</scope>
    <source>
        <strain evidence="3">HL-2020</strain>
        <tissue evidence="3">Leaf</tissue>
    </source>
</reference>
<name>A0A835IBS4_9MAGN</name>
<sequence>MNQQINRFISNASSTLSVAISEVQNLVSKGLFQQALEFYRKEVHPCQFHEKHFILPSVIKACSTAQFLHFGIQLHCMVLKTGSVLDIVIANSLISMYAKCSSTETASQLFDAMPVRDMVTWNSIITCYVQNGYVTEAITKFKQMCSYSIHPKPELIASILSVCGRTGNLRLGKEIHARAVSNGEINQCTFTSTALIDMYSKCFDSKAGYQIFECMKQRNEVSWTAMITGCTTNERYSISLDLFRAMLVEGFRPNRVTLIAVLPACAELSYLKHGKQIHGYAIRSHCESESRLAAALIDMYCKCEGTQGAATLIFETSQRRDVVMWSSMIGSYSKNGDSANAIKLFNQMRMEGINPNSITLLAIIIPHSVNHGRAVHGYILKTGFGSDTYVGNSLIDMYAKCGHLNASHQIFKEIPIRDSVSWSALIRAHGLYGYSAEALQLFNQMLEEDIEPDNITFLAILSACSHGGFIEQACKLFEQIQQDNRIDLTLEHYACYIDLLGRSGNVENAYTIITGMPYKPSPAIWSSLVSACKTHGRLDVAKQLVHRLIASEPDNPASYMLSRMVYAENGDWYGAEEVQKVMRKRGLTKSSGYSQLEPEFCC</sequence>
<dbReference type="InterPro" id="IPR002885">
    <property type="entry name" value="PPR_rpt"/>
</dbReference>
<dbReference type="OrthoDB" id="1871818at2759"/>
<dbReference type="NCBIfam" id="TIGR00756">
    <property type="entry name" value="PPR"/>
    <property type="match status" value="4"/>
</dbReference>
<accession>A0A835IBS4</accession>
<feature type="repeat" description="PPR" evidence="2">
    <location>
        <begin position="418"/>
        <end position="452"/>
    </location>
</feature>
<dbReference type="GO" id="GO:0009451">
    <property type="term" value="P:RNA modification"/>
    <property type="evidence" value="ECO:0007669"/>
    <property type="project" value="InterPro"/>
</dbReference>
<evidence type="ECO:0000313" key="3">
    <source>
        <dbReference type="EMBL" id="KAF9616010.1"/>
    </source>
</evidence>
<dbReference type="PROSITE" id="PS51375">
    <property type="entry name" value="PPR"/>
    <property type="match status" value="4"/>
</dbReference>
<feature type="repeat" description="PPR" evidence="2">
    <location>
        <begin position="117"/>
        <end position="151"/>
    </location>
</feature>
<evidence type="ECO:0000256" key="2">
    <source>
        <dbReference type="PROSITE-ProRule" id="PRU00708"/>
    </source>
</evidence>
<proteinExistence type="predicted"/>